<dbReference type="NCBIfam" id="TIGR04183">
    <property type="entry name" value="Por_Secre_tail"/>
    <property type="match status" value="1"/>
</dbReference>
<gene>
    <name evidence="3" type="ORF">EU557_08155</name>
</gene>
<dbReference type="InterPro" id="IPR024079">
    <property type="entry name" value="MetalloPept_cat_dom_sf"/>
</dbReference>
<evidence type="ECO:0000313" key="4">
    <source>
        <dbReference type="Proteomes" id="UP000298284"/>
    </source>
</evidence>
<comment type="caution">
    <text evidence="3">The sequence shown here is derived from an EMBL/GenBank/DDBJ whole genome shotgun (WGS) entry which is preliminary data.</text>
</comment>
<feature type="domain" description="Secretion system C-terminal sorting" evidence="2">
    <location>
        <begin position="755"/>
        <end position="832"/>
    </location>
</feature>
<keyword evidence="1" id="KW-0732">Signal</keyword>
<feature type="signal peptide" evidence="1">
    <location>
        <begin position="1"/>
        <end position="20"/>
    </location>
</feature>
<dbReference type="OrthoDB" id="614750at2"/>
<dbReference type="Proteomes" id="UP000298284">
    <property type="component" value="Unassembled WGS sequence"/>
</dbReference>
<dbReference type="Gene3D" id="3.40.390.10">
    <property type="entry name" value="Collagenase (Catalytic Domain)"/>
    <property type="match status" value="1"/>
</dbReference>
<feature type="chain" id="PRO_5021387921" evidence="1">
    <location>
        <begin position="21"/>
        <end position="834"/>
    </location>
</feature>
<sequence>MKKLLSLALFACGAVMPSMAQTFVLDPRPVPETICPARPENMFTKVAAPTAYLESQRTGRKGTAASRIEVTYTGFTPEAQAAFQYAVDIWQSLLNTPVPIRVQATWTSLGTNTLGSAGTTALYARIEGATRSDVLYPVALAEKLAGRNLNGPSNPDISARFNNAINWYYGTDGKPGVNQYDLVSVVLHELGHGLGFQAGTDYSVDDKEGGYTDPPFNFATFIENQAGQLITDTRLFANPSTALGTQFISNGLYFDSPLARAANNTASPDKRPKLYVPTTFSGGSSISHLDEATYPAGNENSLMSPQVGAAEAIHDPGPITKAIFNEIGWFNTAIRHTPLKDTETAQNYVVNATVQSDGTVTPGSVKLTYSVDNGTPTTVTMTGTGNNQYTATIPNPGFGKTVRYYITASDVETGRTYASPAATRRGVPNQYQFVVGTDLTAPVVRHTPPTFLFTTDLPYQVTVMVTDNQAVKNVVLEYDVNGTARPNVTLTRQNDSTFVGSISTAAGAIVSGDIINYRVVATDVAAAANRTVNPATGFYSVRVVSIKPAQETYVNALNSNVPLDFVGDGFTISQPAGFTSPAINSDHPYKDGTGANSESNSFYNLLVPIIVKADPAQAIMRFDEIVLVEPNEAGSIFGGTGFFDFVTVEGSNDNGATWKPLITGYNSRDKEAWLTRWNSAVDASGNSTAVGTPDLYVTRSLNLSPTFAAGDVVRLRFRLFADPGAHGWGWAIDNLAIQNVVTGVKEEVQAAGLTVYPNPSAGQFTVSANFAQPVKGLQVVVRNMLGQEVLRRDVPSGTRQVAMPVDLSSFSAGIYQVSLGSGNEMVSRKVMVQK</sequence>
<reference evidence="3 4" key="1">
    <citation type="submission" date="2019-04" db="EMBL/GenBank/DDBJ databases">
        <authorList>
            <person name="Feng G."/>
            <person name="Zhang J."/>
            <person name="Zhu H."/>
        </authorList>
    </citation>
    <scope>NUCLEOTIDE SEQUENCE [LARGE SCALE GENOMIC DNA]</scope>
    <source>
        <strain evidence="3 4">JCM 19491</strain>
    </source>
</reference>
<keyword evidence="4" id="KW-1185">Reference proteome</keyword>
<organism evidence="3 4">
    <name type="scientific">Hymenobacter wooponensis</name>
    <dbReference type="NCBI Taxonomy" id="1525360"/>
    <lineage>
        <taxon>Bacteria</taxon>
        <taxon>Pseudomonadati</taxon>
        <taxon>Bacteroidota</taxon>
        <taxon>Cytophagia</taxon>
        <taxon>Cytophagales</taxon>
        <taxon>Hymenobacteraceae</taxon>
        <taxon>Hymenobacter</taxon>
    </lineage>
</organism>
<evidence type="ECO:0000313" key="3">
    <source>
        <dbReference type="EMBL" id="TGD81518.1"/>
    </source>
</evidence>
<dbReference type="AlphaFoldDB" id="A0A4Z0MQA0"/>
<dbReference type="Pfam" id="PF18962">
    <property type="entry name" value="Por_Secre_tail"/>
    <property type="match status" value="1"/>
</dbReference>
<accession>A0A4Z0MQA0</accession>
<dbReference type="GO" id="GO:0008237">
    <property type="term" value="F:metallopeptidase activity"/>
    <property type="evidence" value="ECO:0007669"/>
    <property type="project" value="InterPro"/>
</dbReference>
<protein>
    <submittedName>
        <fullName evidence="3">T9SS type A sorting domain-containing protein</fullName>
    </submittedName>
</protein>
<dbReference type="RefSeq" id="WP_135529899.1">
    <property type="nucleotide sequence ID" value="NZ_SRKZ01000002.1"/>
</dbReference>
<proteinExistence type="predicted"/>
<dbReference type="Gene3D" id="2.60.120.260">
    <property type="entry name" value="Galactose-binding domain-like"/>
    <property type="match status" value="1"/>
</dbReference>
<dbReference type="SUPFAM" id="SSF55486">
    <property type="entry name" value="Metalloproteases ('zincins'), catalytic domain"/>
    <property type="match status" value="1"/>
</dbReference>
<evidence type="ECO:0000259" key="2">
    <source>
        <dbReference type="Pfam" id="PF18962"/>
    </source>
</evidence>
<name>A0A4Z0MQA0_9BACT</name>
<evidence type="ECO:0000256" key="1">
    <source>
        <dbReference type="SAM" id="SignalP"/>
    </source>
</evidence>
<dbReference type="InterPro" id="IPR026444">
    <property type="entry name" value="Secre_tail"/>
</dbReference>
<dbReference type="EMBL" id="SRKZ01000002">
    <property type="protein sequence ID" value="TGD81518.1"/>
    <property type="molecule type" value="Genomic_DNA"/>
</dbReference>